<evidence type="ECO:0000256" key="1">
    <source>
        <dbReference type="ARBA" id="ARBA00004370"/>
    </source>
</evidence>
<protein>
    <recommendedName>
        <fullName evidence="11">RING-type domain-containing protein</fullName>
    </recommendedName>
</protein>
<dbReference type="Proteomes" id="UP000244803">
    <property type="component" value="Chromosome 1"/>
</dbReference>
<keyword evidence="4 8" id="KW-0863">Zinc-finger</keyword>
<dbReference type="SMART" id="SM00184">
    <property type="entry name" value="RING"/>
    <property type="match status" value="1"/>
</dbReference>
<keyword evidence="3" id="KW-0479">Metal-binding</keyword>
<dbReference type="PROSITE" id="PS50089">
    <property type="entry name" value="ZF_RING_2"/>
    <property type="match status" value="1"/>
</dbReference>
<sequence length="350" mass="39895">MTQADIELNIDAIGEAGPDFISEQERSTQAPGDQQDVNTQSPDAAHPNNQLQSAPTQGPGPEQPSAEQVNLGSSLQINNSLGHVVEYLVCLKKFRDSEGGANRSMSDPLIELVLFSPFRALMFIKLSILFSIFVSLLLCVPEILVSRLNNFPCEKCLKVITVWLFVYRMIVLSQFTFRVLFFYIFSQLDNKASQEVIYCMYVITQGRGWVMSRKLTSFSYFWYGLGMILHRLPNMCNRRWLYAFIFYILSVNVMRFAVTVILYYITFPPSHETAKRLHIGAHLVLPKCSYKQARLESKHLKSVTCGICLEDFTDEDILRLLTCSHGFHANCIDLWLSRSVNCPLCMKTLI</sequence>
<feature type="domain" description="RING-type" evidence="11">
    <location>
        <begin position="305"/>
        <end position="345"/>
    </location>
</feature>
<evidence type="ECO:0000259" key="11">
    <source>
        <dbReference type="PROSITE" id="PS50089"/>
    </source>
</evidence>
<dbReference type="Gene3D" id="3.30.40.10">
    <property type="entry name" value="Zinc/RING finger domain, C3HC4 (zinc finger)"/>
    <property type="match status" value="1"/>
</dbReference>
<evidence type="ECO:0000256" key="7">
    <source>
        <dbReference type="ARBA" id="ARBA00023136"/>
    </source>
</evidence>
<proteinExistence type="predicted"/>
<evidence type="ECO:0000256" key="4">
    <source>
        <dbReference type="ARBA" id="ARBA00022771"/>
    </source>
</evidence>
<dbReference type="SUPFAM" id="SSF57850">
    <property type="entry name" value="RING/U-box"/>
    <property type="match status" value="1"/>
</dbReference>
<keyword evidence="6 10" id="KW-1133">Transmembrane helix</keyword>
<dbReference type="CDD" id="cd16454">
    <property type="entry name" value="RING-H2_PA-TM-RING"/>
    <property type="match status" value="1"/>
</dbReference>
<name>A0A976M484_THEOR</name>
<evidence type="ECO:0000256" key="2">
    <source>
        <dbReference type="ARBA" id="ARBA00022692"/>
    </source>
</evidence>
<comment type="subcellular location">
    <subcellularLocation>
        <location evidence="1">Membrane</location>
    </subcellularLocation>
</comment>
<evidence type="ECO:0000313" key="13">
    <source>
        <dbReference type="Proteomes" id="UP000244803"/>
    </source>
</evidence>
<dbReference type="OrthoDB" id="9984778at2759"/>
<feature type="transmembrane region" description="Helical" evidence="10">
    <location>
        <begin position="244"/>
        <end position="266"/>
    </location>
</feature>
<evidence type="ECO:0000256" key="8">
    <source>
        <dbReference type="PROSITE-ProRule" id="PRU00175"/>
    </source>
</evidence>
<evidence type="ECO:0000256" key="5">
    <source>
        <dbReference type="ARBA" id="ARBA00022833"/>
    </source>
</evidence>
<keyword evidence="7 10" id="KW-0472">Membrane</keyword>
<keyword evidence="2 10" id="KW-0812">Transmembrane</keyword>
<dbReference type="InterPro" id="IPR001841">
    <property type="entry name" value="Znf_RING"/>
</dbReference>
<dbReference type="AlphaFoldDB" id="A0A976M484"/>
<dbReference type="Pfam" id="PF13639">
    <property type="entry name" value="zf-RING_2"/>
    <property type="match status" value="1"/>
</dbReference>
<evidence type="ECO:0000313" key="12">
    <source>
        <dbReference type="EMBL" id="UKJ88111.1"/>
    </source>
</evidence>
<dbReference type="InterPro" id="IPR013083">
    <property type="entry name" value="Znf_RING/FYVE/PHD"/>
</dbReference>
<dbReference type="GO" id="GO:0016020">
    <property type="term" value="C:membrane"/>
    <property type="evidence" value="ECO:0007669"/>
    <property type="project" value="UniProtKB-SubCell"/>
</dbReference>
<dbReference type="PANTHER" id="PTHR46539">
    <property type="entry name" value="E3 UBIQUITIN-PROTEIN LIGASE ATL42"/>
    <property type="match status" value="1"/>
</dbReference>
<evidence type="ECO:0000256" key="9">
    <source>
        <dbReference type="SAM" id="MobiDB-lite"/>
    </source>
</evidence>
<dbReference type="PANTHER" id="PTHR46539:SF1">
    <property type="entry name" value="E3 UBIQUITIN-PROTEIN LIGASE ATL42"/>
    <property type="match status" value="1"/>
</dbReference>
<evidence type="ECO:0000256" key="6">
    <source>
        <dbReference type="ARBA" id="ARBA00022989"/>
    </source>
</evidence>
<evidence type="ECO:0000256" key="10">
    <source>
        <dbReference type="SAM" id="Phobius"/>
    </source>
</evidence>
<feature type="region of interest" description="Disordered" evidence="9">
    <location>
        <begin position="1"/>
        <end position="68"/>
    </location>
</feature>
<organism evidence="12 13">
    <name type="scientific">Theileria orientalis</name>
    <dbReference type="NCBI Taxonomy" id="68886"/>
    <lineage>
        <taxon>Eukaryota</taxon>
        <taxon>Sar</taxon>
        <taxon>Alveolata</taxon>
        <taxon>Apicomplexa</taxon>
        <taxon>Aconoidasida</taxon>
        <taxon>Piroplasmida</taxon>
        <taxon>Theileriidae</taxon>
        <taxon>Theileria</taxon>
    </lineage>
</organism>
<feature type="transmembrane region" description="Helical" evidence="10">
    <location>
        <begin position="126"/>
        <end position="145"/>
    </location>
</feature>
<keyword evidence="5" id="KW-0862">Zinc</keyword>
<evidence type="ECO:0000256" key="3">
    <source>
        <dbReference type="ARBA" id="ARBA00022723"/>
    </source>
</evidence>
<dbReference type="EMBL" id="CP056065">
    <property type="protein sequence ID" value="UKJ88111.1"/>
    <property type="molecule type" value="Genomic_DNA"/>
</dbReference>
<feature type="compositionally biased region" description="Polar residues" evidence="9">
    <location>
        <begin position="27"/>
        <end position="56"/>
    </location>
</feature>
<feature type="transmembrane region" description="Helical" evidence="10">
    <location>
        <begin position="165"/>
        <end position="185"/>
    </location>
</feature>
<dbReference type="GO" id="GO:0008270">
    <property type="term" value="F:zinc ion binding"/>
    <property type="evidence" value="ECO:0007669"/>
    <property type="project" value="UniProtKB-KW"/>
</dbReference>
<reference evidence="12" key="1">
    <citation type="submission" date="2022-07" db="EMBL/GenBank/DDBJ databases">
        <title>Evaluation of T. orientalis genome assembly methods using nanopore sequencing and analysis of variation between genomes.</title>
        <authorList>
            <person name="Yam J."/>
            <person name="Micallef M.L."/>
            <person name="Liu M."/>
            <person name="Djordjevic S.P."/>
            <person name="Bogema D.R."/>
            <person name="Jenkins C."/>
        </authorList>
    </citation>
    <scope>NUCLEOTIDE SEQUENCE</scope>
    <source>
        <strain evidence="12">Fish Creek</strain>
    </source>
</reference>
<accession>A0A976M484</accession>
<gene>
    <name evidence="12" type="ORF">MACJ_000554</name>
</gene>